<name>A0ABQ5W6U3_9HYPH</name>
<protein>
    <recommendedName>
        <fullName evidence="2">Response regulatory domain-containing protein</fullName>
    </recommendedName>
</protein>
<feature type="domain" description="Response regulatory" evidence="2">
    <location>
        <begin position="27"/>
        <end position="151"/>
    </location>
</feature>
<evidence type="ECO:0000256" key="1">
    <source>
        <dbReference type="PROSITE-ProRule" id="PRU00169"/>
    </source>
</evidence>
<keyword evidence="1" id="KW-0597">Phosphoprotein</keyword>
<reference evidence="4" key="1">
    <citation type="journal article" date="2019" name="Int. J. Syst. Evol. Microbiol.">
        <title>The Global Catalogue of Microorganisms (GCM) 10K type strain sequencing project: providing services to taxonomists for standard genome sequencing and annotation.</title>
        <authorList>
            <consortium name="The Broad Institute Genomics Platform"/>
            <consortium name="The Broad Institute Genome Sequencing Center for Infectious Disease"/>
            <person name="Wu L."/>
            <person name="Ma J."/>
        </authorList>
    </citation>
    <scope>NUCLEOTIDE SEQUENCE [LARGE SCALE GENOMIC DNA]</scope>
    <source>
        <strain evidence="4">NBRC 112416</strain>
    </source>
</reference>
<proteinExistence type="predicted"/>
<feature type="modified residue" description="4-aspartylphosphate" evidence="1">
    <location>
        <position position="84"/>
    </location>
</feature>
<comment type="caution">
    <text evidence="3">The sequence shown here is derived from an EMBL/GenBank/DDBJ whole genome shotgun (WGS) entry which is preliminary data.</text>
</comment>
<evidence type="ECO:0000313" key="3">
    <source>
        <dbReference type="EMBL" id="GLQ55650.1"/>
    </source>
</evidence>
<gene>
    <name evidence="3" type="ORF">GCM10010862_29090</name>
</gene>
<evidence type="ECO:0000313" key="4">
    <source>
        <dbReference type="Proteomes" id="UP001156691"/>
    </source>
</evidence>
<keyword evidence="4" id="KW-1185">Reference proteome</keyword>
<dbReference type="InterPro" id="IPR001789">
    <property type="entry name" value="Sig_transdc_resp-reg_receiver"/>
</dbReference>
<organism evidence="3 4">
    <name type="scientific">Devosia nitrariae</name>
    <dbReference type="NCBI Taxonomy" id="2071872"/>
    <lineage>
        <taxon>Bacteria</taxon>
        <taxon>Pseudomonadati</taxon>
        <taxon>Pseudomonadota</taxon>
        <taxon>Alphaproteobacteria</taxon>
        <taxon>Hyphomicrobiales</taxon>
        <taxon>Devosiaceae</taxon>
        <taxon>Devosia</taxon>
    </lineage>
</organism>
<evidence type="ECO:0000259" key="2">
    <source>
        <dbReference type="PROSITE" id="PS50110"/>
    </source>
</evidence>
<dbReference type="PROSITE" id="PS50110">
    <property type="entry name" value="RESPONSE_REGULATORY"/>
    <property type="match status" value="1"/>
</dbReference>
<dbReference type="Gene3D" id="3.40.50.2300">
    <property type="match status" value="1"/>
</dbReference>
<dbReference type="SUPFAM" id="SSF52172">
    <property type="entry name" value="CheY-like"/>
    <property type="match status" value="1"/>
</dbReference>
<dbReference type="EMBL" id="BSNS01000012">
    <property type="protein sequence ID" value="GLQ55650.1"/>
    <property type="molecule type" value="Genomic_DNA"/>
</dbReference>
<dbReference type="InterPro" id="IPR011006">
    <property type="entry name" value="CheY-like_superfamily"/>
</dbReference>
<sequence length="165" mass="17906">MPLFGLPIRAARIERYAMTVALEKAPYLALVDDDAHSVRLLTRTLAAQGAPRLEWLGNAEDGLRRLTERLSPPVTTRPALLIVDLRAKSTATRDFTAAVADVACKASIPIVAMASTADPAERQALIAAGAAAVVRREAEREAYRREVANIVSFWARSQRLDAVGM</sequence>
<accession>A0ABQ5W6U3</accession>
<dbReference type="Proteomes" id="UP001156691">
    <property type="component" value="Unassembled WGS sequence"/>
</dbReference>